<dbReference type="InParanoid" id="A0A136IJ97"/>
<keyword evidence="2" id="KW-1185">Reference proteome</keyword>
<proteinExistence type="predicted"/>
<sequence length="123" mass="13919">MTSLTFRLSGALPPTLAGFLETLPRSEPDWANLARSWRPSSTSMRILSRPLQDSNEFLRSYLKHVDALPRDSAERSYAQFIALCLSLILLREGQCSNDSADQTLQAILGQRLSQDRLRKRRNG</sequence>
<dbReference type="OrthoDB" id="10475931at2759"/>
<reference evidence="2" key="1">
    <citation type="submission" date="2016-02" db="EMBL/GenBank/DDBJ databases">
        <title>Draft genome sequence of Microdochium bolleyi, a fungal endophyte of beachgrass.</title>
        <authorList>
            <consortium name="DOE Joint Genome Institute"/>
            <person name="David A.S."/>
            <person name="May G."/>
            <person name="Haridas S."/>
            <person name="Lim J."/>
            <person name="Wang M."/>
            <person name="Labutti K."/>
            <person name="Lipzen A."/>
            <person name="Barry K."/>
            <person name="Grigoriev I.V."/>
        </authorList>
    </citation>
    <scope>NUCLEOTIDE SEQUENCE [LARGE SCALE GENOMIC DNA]</scope>
    <source>
        <strain evidence="2">J235TASD1</strain>
    </source>
</reference>
<dbReference type="Proteomes" id="UP000070501">
    <property type="component" value="Unassembled WGS sequence"/>
</dbReference>
<dbReference type="EMBL" id="KQ964299">
    <property type="protein sequence ID" value="KXJ85057.1"/>
    <property type="molecule type" value="Genomic_DNA"/>
</dbReference>
<feature type="non-terminal residue" evidence="1">
    <location>
        <position position="123"/>
    </location>
</feature>
<name>A0A136IJ97_9PEZI</name>
<accession>A0A136IJ97</accession>
<organism evidence="1 2">
    <name type="scientific">Microdochium bolleyi</name>
    <dbReference type="NCBI Taxonomy" id="196109"/>
    <lineage>
        <taxon>Eukaryota</taxon>
        <taxon>Fungi</taxon>
        <taxon>Dikarya</taxon>
        <taxon>Ascomycota</taxon>
        <taxon>Pezizomycotina</taxon>
        <taxon>Sordariomycetes</taxon>
        <taxon>Xylariomycetidae</taxon>
        <taxon>Xylariales</taxon>
        <taxon>Microdochiaceae</taxon>
        <taxon>Microdochium</taxon>
    </lineage>
</organism>
<evidence type="ECO:0000313" key="2">
    <source>
        <dbReference type="Proteomes" id="UP000070501"/>
    </source>
</evidence>
<gene>
    <name evidence="1" type="ORF">Micbo1qcDRAFT_169698</name>
</gene>
<evidence type="ECO:0000313" key="1">
    <source>
        <dbReference type="EMBL" id="KXJ85057.1"/>
    </source>
</evidence>
<dbReference type="AlphaFoldDB" id="A0A136IJ97"/>
<protein>
    <submittedName>
        <fullName evidence="1">Uncharacterized protein</fullName>
    </submittedName>
</protein>